<gene>
    <name evidence="9" type="ORF">FHP25_04425</name>
</gene>
<dbReference type="GO" id="GO:0055085">
    <property type="term" value="P:transmembrane transport"/>
    <property type="evidence" value="ECO:0007669"/>
    <property type="project" value="UniProtKB-ARBA"/>
</dbReference>
<dbReference type="SMART" id="SM00382">
    <property type="entry name" value="AAA"/>
    <property type="match status" value="1"/>
</dbReference>
<comment type="subcellular location">
    <subcellularLocation>
        <location evidence="1">Cell inner membrane</location>
        <topology evidence="1">Peripheral membrane protein</topology>
    </subcellularLocation>
</comment>
<evidence type="ECO:0000313" key="10">
    <source>
        <dbReference type="Proteomes" id="UP000321638"/>
    </source>
</evidence>
<dbReference type="Proteomes" id="UP000321638">
    <property type="component" value="Unassembled WGS sequence"/>
</dbReference>
<sequence length="342" mass="36514">MSAAAAEGPLLQVKGLQVRYFTERGTIEASRGVTLHLDRGETLGLVGESGSGKSVTSQAILGLIREPGRIVAGDIVWKGRSLLAADGAAYARRVRGKEIALVFQDPMTSLNPVFTIGLQITEVLRHHLKLGRRAASDRAAELLDLVGISAPRQRLAQYPHELSGGMRQRALIAMALSCEPELLVADEPTTALDVTIQAQILELLGSLQQRLGLSILLITHDLGVVAALCHRVAVIYAGRIVETGRAADLFARPAHPYTMGLLRSTPRIDVVRPRLVAIDGTPPDLSHPPAGCAFHTRCPIATDACMAEAPSLVPQAGGRTVACWRAFTPAWPGEAANRRARG</sequence>
<evidence type="ECO:0000256" key="7">
    <source>
        <dbReference type="ARBA" id="ARBA00023136"/>
    </source>
</evidence>
<evidence type="ECO:0000256" key="4">
    <source>
        <dbReference type="ARBA" id="ARBA00022475"/>
    </source>
</evidence>
<keyword evidence="10" id="KW-1185">Reference proteome</keyword>
<protein>
    <submittedName>
        <fullName evidence="9">ABC transporter ATP-binding protein</fullName>
    </submittedName>
</protein>
<proteinExistence type="inferred from homology"/>
<dbReference type="GO" id="GO:0005524">
    <property type="term" value="F:ATP binding"/>
    <property type="evidence" value="ECO:0007669"/>
    <property type="project" value="UniProtKB-KW"/>
</dbReference>
<evidence type="ECO:0000256" key="6">
    <source>
        <dbReference type="ARBA" id="ARBA00022840"/>
    </source>
</evidence>
<dbReference type="AlphaFoldDB" id="A0A5C8PSM9"/>
<dbReference type="PANTHER" id="PTHR43297">
    <property type="entry name" value="OLIGOPEPTIDE TRANSPORT ATP-BINDING PROTEIN APPD"/>
    <property type="match status" value="1"/>
</dbReference>
<dbReference type="NCBIfam" id="TIGR01727">
    <property type="entry name" value="oligo_HPY"/>
    <property type="match status" value="1"/>
</dbReference>
<keyword evidence="4" id="KW-1003">Cell membrane</keyword>
<dbReference type="Gene3D" id="3.40.50.300">
    <property type="entry name" value="P-loop containing nucleotide triphosphate hydrolases"/>
    <property type="match status" value="1"/>
</dbReference>
<organism evidence="9 10">
    <name type="scientific">Vineibacter terrae</name>
    <dbReference type="NCBI Taxonomy" id="2586908"/>
    <lineage>
        <taxon>Bacteria</taxon>
        <taxon>Pseudomonadati</taxon>
        <taxon>Pseudomonadota</taxon>
        <taxon>Alphaproteobacteria</taxon>
        <taxon>Hyphomicrobiales</taxon>
        <taxon>Vineibacter</taxon>
    </lineage>
</organism>
<reference evidence="9 10" key="1">
    <citation type="submission" date="2019-06" db="EMBL/GenBank/DDBJ databases">
        <title>New taxonomy in bacterial strain CC-CFT640, isolated from vineyard.</title>
        <authorList>
            <person name="Lin S.-Y."/>
            <person name="Tsai C.-F."/>
            <person name="Young C.-C."/>
        </authorList>
    </citation>
    <scope>NUCLEOTIDE SEQUENCE [LARGE SCALE GENOMIC DNA]</scope>
    <source>
        <strain evidence="9 10">CC-CFT640</strain>
    </source>
</reference>
<dbReference type="FunFam" id="3.40.50.300:FF:000016">
    <property type="entry name" value="Oligopeptide ABC transporter ATP-binding component"/>
    <property type="match status" value="1"/>
</dbReference>
<dbReference type="InterPro" id="IPR017871">
    <property type="entry name" value="ABC_transporter-like_CS"/>
</dbReference>
<keyword evidence="7" id="KW-0472">Membrane</keyword>
<dbReference type="PANTHER" id="PTHR43297:SF2">
    <property type="entry name" value="DIPEPTIDE TRANSPORT ATP-BINDING PROTEIN DPPD"/>
    <property type="match status" value="1"/>
</dbReference>
<dbReference type="SUPFAM" id="SSF52540">
    <property type="entry name" value="P-loop containing nucleoside triphosphate hydrolases"/>
    <property type="match status" value="1"/>
</dbReference>
<dbReference type="EMBL" id="VDUZ01000004">
    <property type="protein sequence ID" value="TXL80285.1"/>
    <property type="molecule type" value="Genomic_DNA"/>
</dbReference>
<name>A0A5C8PSM9_9HYPH</name>
<dbReference type="Pfam" id="PF00005">
    <property type="entry name" value="ABC_tran"/>
    <property type="match status" value="1"/>
</dbReference>
<evidence type="ECO:0000256" key="3">
    <source>
        <dbReference type="ARBA" id="ARBA00022448"/>
    </source>
</evidence>
<evidence type="ECO:0000256" key="2">
    <source>
        <dbReference type="ARBA" id="ARBA00005417"/>
    </source>
</evidence>
<keyword evidence="3" id="KW-0813">Transport</keyword>
<dbReference type="InterPro" id="IPR003593">
    <property type="entry name" value="AAA+_ATPase"/>
</dbReference>
<comment type="caution">
    <text evidence="9">The sequence shown here is derived from an EMBL/GenBank/DDBJ whole genome shotgun (WGS) entry which is preliminary data.</text>
</comment>
<comment type="similarity">
    <text evidence="2">Belongs to the ABC transporter superfamily.</text>
</comment>
<dbReference type="Pfam" id="PF08352">
    <property type="entry name" value="oligo_HPY"/>
    <property type="match status" value="1"/>
</dbReference>
<evidence type="ECO:0000256" key="5">
    <source>
        <dbReference type="ARBA" id="ARBA00022741"/>
    </source>
</evidence>
<dbReference type="CDD" id="cd03257">
    <property type="entry name" value="ABC_NikE_OppD_transporters"/>
    <property type="match status" value="1"/>
</dbReference>
<accession>A0A5C8PSM9</accession>
<dbReference type="GO" id="GO:0015833">
    <property type="term" value="P:peptide transport"/>
    <property type="evidence" value="ECO:0007669"/>
    <property type="project" value="InterPro"/>
</dbReference>
<dbReference type="OrthoDB" id="37801at2"/>
<keyword evidence="6 9" id="KW-0067">ATP-binding</keyword>
<dbReference type="RefSeq" id="WP_147845700.1">
    <property type="nucleotide sequence ID" value="NZ_VDUZ01000004.1"/>
</dbReference>
<dbReference type="PROSITE" id="PS50893">
    <property type="entry name" value="ABC_TRANSPORTER_2"/>
    <property type="match status" value="1"/>
</dbReference>
<dbReference type="PROSITE" id="PS00211">
    <property type="entry name" value="ABC_TRANSPORTER_1"/>
    <property type="match status" value="1"/>
</dbReference>
<evidence type="ECO:0000256" key="1">
    <source>
        <dbReference type="ARBA" id="ARBA00004417"/>
    </source>
</evidence>
<dbReference type="InterPro" id="IPR003439">
    <property type="entry name" value="ABC_transporter-like_ATP-bd"/>
</dbReference>
<dbReference type="InterPro" id="IPR027417">
    <property type="entry name" value="P-loop_NTPase"/>
</dbReference>
<dbReference type="GO" id="GO:0005886">
    <property type="term" value="C:plasma membrane"/>
    <property type="evidence" value="ECO:0007669"/>
    <property type="project" value="UniProtKB-SubCell"/>
</dbReference>
<evidence type="ECO:0000259" key="8">
    <source>
        <dbReference type="PROSITE" id="PS50893"/>
    </source>
</evidence>
<keyword evidence="5" id="KW-0547">Nucleotide-binding</keyword>
<dbReference type="GO" id="GO:0016887">
    <property type="term" value="F:ATP hydrolysis activity"/>
    <property type="evidence" value="ECO:0007669"/>
    <property type="project" value="InterPro"/>
</dbReference>
<dbReference type="InterPro" id="IPR050388">
    <property type="entry name" value="ABC_Ni/Peptide_Import"/>
</dbReference>
<evidence type="ECO:0000313" key="9">
    <source>
        <dbReference type="EMBL" id="TXL80285.1"/>
    </source>
</evidence>
<feature type="domain" description="ABC transporter" evidence="8">
    <location>
        <begin position="11"/>
        <end position="262"/>
    </location>
</feature>
<dbReference type="InterPro" id="IPR013563">
    <property type="entry name" value="Oligopep_ABC_C"/>
</dbReference>